<organism evidence="1 2">
    <name type="scientific">Dryococelus australis</name>
    <dbReference type="NCBI Taxonomy" id="614101"/>
    <lineage>
        <taxon>Eukaryota</taxon>
        <taxon>Metazoa</taxon>
        <taxon>Ecdysozoa</taxon>
        <taxon>Arthropoda</taxon>
        <taxon>Hexapoda</taxon>
        <taxon>Insecta</taxon>
        <taxon>Pterygota</taxon>
        <taxon>Neoptera</taxon>
        <taxon>Polyneoptera</taxon>
        <taxon>Phasmatodea</taxon>
        <taxon>Verophasmatodea</taxon>
        <taxon>Anareolatae</taxon>
        <taxon>Phasmatidae</taxon>
        <taxon>Eurycanthinae</taxon>
        <taxon>Dryococelus</taxon>
    </lineage>
</organism>
<protein>
    <submittedName>
        <fullName evidence="1">Uncharacterized protein</fullName>
    </submittedName>
</protein>
<name>A0ABQ9HFK3_9NEOP</name>
<reference evidence="1 2" key="1">
    <citation type="submission" date="2023-02" db="EMBL/GenBank/DDBJ databases">
        <title>LHISI_Scaffold_Assembly.</title>
        <authorList>
            <person name="Stuart O.P."/>
            <person name="Cleave R."/>
            <person name="Magrath M.J.L."/>
            <person name="Mikheyev A.S."/>
        </authorList>
    </citation>
    <scope>NUCLEOTIDE SEQUENCE [LARGE SCALE GENOMIC DNA]</scope>
    <source>
        <strain evidence="1">Daus_M_001</strain>
        <tissue evidence="1">Leg muscle</tissue>
    </source>
</reference>
<dbReference type="EMBL" id="JARBHB010000005">
    <property type="protein sequence ID" value="KAJ8883110.1"/>
    <property type="molecule type" value="Genomic_DNA"/>
</dbReference>
<keyword evidence="2" id="KW-1185">Reference proteome</keyword>
<dbReference type="Proteomes" id="UP001159363">
    <property type="component" value="Chromosome 4"/>
</dbReference>
<proteinExistence type="predicted"/>
<evidence type="ECO:0000313" key="2">
    <source>
        <dbReference type="Proteomes" id="UP001159363"/>
    </source>
</evidence>
<accession>A0ABQ9HFK3</accession>
<sequence length="106" mass="11790">MLISISGYIVHNDYINKYGSGTIYVRDNIKHKILSSSPSEYAGKPEFIIIELTISSNKVLLALRAPHYYGRLQYKPSNTNYANKLLTTLSCMTIAVCPLGATHHTA</sequence>
<evidence type="ECO:0000313" key="1">
    <source>
        <dbReference type="EMBL" id="KAJ8883110.1"/>
    </source>
</evidence>
<gene>
    <name evidence="1" type="ORF">PR048_014949</name>
</gene>
<comment type="caution">
    <text evidence="1">The sequence shown here is derived from an EMBL/GenBank/DDBJ whole genome shotgun (WGS) entry which is preliminary data.</text>
</comment>